<evidence type="ECO:0000259" key="8">
    <source>
        <dbReference type="PROSITE" id="PS50097"/>
    </source>
</evidence>
<evidence type="ECO:0000313" key="10">
    <source>
        <dbReference type="EMBL" id="KAK8395568.1"/>
    </source>
</evidence>
<evidence type="ECO:0000256" key="2">
    <source>
        <dbReference type="ARBA" id="ARBA00022723"/>
    </source>
</evidence>
<dbReference type="PANTHER" id="PTHR23110:SF109">
    <property type="entry name" value="FI07618P-RELATED"/>
    <property type="match status" value="1"/>
</dbReference>
<dbReference type="SUPFAM" id="SSF54695">
    <property type="entry name" value="POZ domain"/>
    <property type="match status" value="1"/>
</dbReference>
<keyword evidence="4" id="KW-0862">Zinc</keyword>
<dbReference type="Pfam" id="PF02892">
    <property type="entry name" value="zf-BED"/>
    <property type="match status" value="2"/>
</dbReference>
<keyword evidence="5" id="KW-0539">Nucleus</keyword>
<proteinExistence type="predicted"/>
<dbReference type="CDD" id="cd18315">
    <property type="entry name" value="BTB_POZ_BAB-like"/>
    <property type="match status" value="1"/>
</dbReference>
<name>A0AAW0U8H7_SCYPA</name>
<protein>
    <submittedName>
        <fullName evidence="10">Uncharacterized protein</fullName>
    </submittedName>
</protein>
<feature type="domain" description="BED-type" evidence="9">
    <location>
        <begin position="91"/>
        <end position="141"/>
    </location>
</feature>
<feature type="region of interest" description="Disordered" evidence="7">
    <location>
        <begin position="404"/>
        <end position="424"/>
    </location>
</feature>
<evidence type="ECO:0000256" key="1">
    <source>
        <dbReference type="ARBA" id="ARBA00004123"/>
    </source>
</evidence>
<dbReference type="Gene3D" id="1.10.10.60">
    <property type="entry name" value="Homeodomain-like"/>
    <property type="match status" value="1"/>
</dbReference>
<dbReference type="Gene3D" id="3.30.710.10">
    <property type="entry name" value="Potassium Channel Kv1.1, Chain A"/>
    <property type="match status" value="1"/>
</dbReference>
<dbReference type="Proteomes" id="UP001487740">
    <property type="component" value="Unassembled WGS sequence"/>
</dbReference>
<dbReference type="InterPro" id="IPR011333">
    <property type="entry name" value="SKP1/BTB/POZ_sf"/>
</dbReference>
<evidence type="ECO:0000256" key="4">
    <source>
        <dbReference type="ARBA" id="ARBA00022833"/>
    </source>
</evidence>
<dbReference type="GO" id="GO:0005634">
    <property type="term" value="C:nucleus"/>
    <property type="evidence" value="ECO:0007669"/>
    <property type="project" value="UniProtKB-SubCell"/>
</dbReference>
<gene>
    <name evidence="10" type="ORF">O3P69_005584</name>
</gene>
<feature type="compositionally biased region" description="Basic residues" evidence="7">
    <location>
        <begin position="286"/>
        <end position="295"/>
    </location>
</feature>
<dbReference type="PANTHER" id="PTHR23110">
    <property type="entry name" value="BTB DOMAIN TRANSCRIPTION FACTOR"/>
    <property type="match status" value="1"/>
</dbReference>
<dbReference type="GO" id="GO:0003677">
    <property type="term" value="F:DNA binding"/>
    <property type="evidence" value="ECO:0007669"/>
    <property type="project" value="InterPro"/>
</dbReference>
<comment type="caution">
    <text evidence="10">The sequence shown here is derived from an EMBL/GenBank/DDBJ whole genome shotgun (WGS) entry which is preliminary data.</text>
</comment>
<dbReference type="InterPro" id="IPR051095">
    <property type="entry name" value="Dros_DevTransReg"/>
</dbReference>
<evidence type="ECO:0000256" key="5">
    <source>
        <dbReference type="ARBA" id="ARBA00023242"/>
    </source>
</evidence>
<dbReference type="AlphaFoldDB" id="A0AAW0U8H7"/>
<evidence type="ECO:0000313" key="11">
    <source>
        <dbReference type="Proteomes" id="UP001487740"/>
    </source>
</evidence>
<organism evidence="10 11">
    <name type="scientific">Scylla paramamosain</name>
    <name type="common">Mud crab</name>
    <dbReference type="NCBI Taxonomy" id="85552"/>
    <lineage>
        <taxon>Eukaryota</taxon>
        <taxon>Metazoa</taxon>
        <taxon>Ecdysozoa</taxon>
        <taxon>Arthropoda</taxon>
        <taxon>Crustacea</taxon>
        <taxon>Multicrustacea</taxon>
        <taxon>Malacostraca</taxon>
        <taxon>Eumalacostraca</taxon>
        <taxon>Eucarida</taxon>
        <taxon>Decapoda</taxon>
        <taxon>Pleocyemata</taxon>
        <taxon>Brachyura</taxon>
        <taxon>Eubrachyura</taxon>
        <taxon>Portunoidea</taxon>
        <taxon>Portunidae</taxon>
        <taxon>Portuninae</taxon>
        <taxon>Scylla</taxon>
    </lineage>
</organism>
<dbReference type="Pfam" id="PF00651">
    <property type="entry name" value="BTB"/>
    <property type="match status" value="1"/>
</dbReference>
<comment type="subcellular location">
    <subcellularLocation>
        <location evidence="1">Nucleus</location>
    </subcellularLocation>
</comment>
<keyword evidence="11" id="KW-1185">Reference proteome</keyword>
<sequence>MQKKRSAVWRHFAEEGENKVSCRTCHKRLTKHGNTSMMLRHLRGKHPELMHCLLLDAEGPSGHEETWPMEEPQAEEVVESLPPIDASAVKKKRSTVWKYFEEEGTDKVSCRICDEKLAKHGNTSSMLRHLRGKHPQLKLGDLQGDQSKKMNHLHLCSSNTEMRFLSVCERLLLNNQLTDCTLVAEGQFVQAHRLVLATSSEVFEEMFKTVCQANPVVVLRDISLQELRGLISYMYKGETLVKSHDLPGLLKAAAQLKIKGLSQVGLSESWLDDSRNAAAGVASSPPHHHHHHHVNPKPDMTFYQDDQEMEEMDEDDPDHQAGQEKKNAATINLMAMCEEVVLDEAGGGLVAEGDGRTLKRVQIKLEHGVGVPQEVPPSVDLPSHRSPDTFLAGSQEEAVIHHDAEEMQQQQQQQQQERQMRDDPLARAVKVTQSASGGDLEQGMPGILTTNGAVVRMGGTTPQQGASSVQNAIDNEGLILLGLAGTTENQGRVYAGPSHPKPDAHTRGASLRRLRRYSKQDLLTALNMIRDGHLGIKPAARAFNIPVATLYNATKRHDISSPMQQGANKDIWRNKGPLLVSTDGIHVQCLPPRSPTLPEAS</sequence>
<dbReference type="InterPro" id="IPR009057">
    <property type="entry name" value="Homeodomain-like_sf"/>
</dbReference>
<evidence type="ECO:0000256" key="6">
    <source>
        <dbReference type="PROSITE-ProRule" id="PRU00027"/>
    </source>
</evidence>
<dbReference type="GO" id="GO:0008270">
    <property type="term" value="F:zinc ion binding"/>
    <property type="evidence" value="ECO:0007669"/>
    <property type="project" value="UniProtKB-KW"/>
</dbReference>
<dbReference type="GO" id="GO:0048666">
    <property type="term" value="P:neuron development"/>
    <property type="evidence" value="ECO:0007669"/>
    <property type="project" value="UniProtKB-ARBA"/>
</dbReference>
<keyword evidence="2" id="KW-0479">Metal-binding</keyword>
<feature type="compositionally biased region" description="Low complexity" evidence="7">
    <location>
        <begin position="407"/>
        <end position="417"/>
    </location>
</feature>
<evidence type="ECO:0000256" key="3">
    <source>
        <dbReference type="ARBA" id="ARBA00022771"/>
    </source>
</evidence>
<dbReference type="PROSITE" id="PS50097">
    <property type="entry name" value="BTB"/>
    <property type="match status" value="1"/>
</dbReference>
<feature type="region of interest" description="Disordered" evidence="7">
    <location>
        <begin position="277"/>
        <end position="301"/>
    </location>
</feature>
<feature type="domain" description="BTB" evidence="8">
    <location>
        <begin position="178"/>
        <end position="243"/>
    </location>
</feature>
<dbReference type="SMART" id="SM00225">
    <property type="entry name" value="BTB"/>
    <property type="match status" value="1"/>
</dbReference>
<feature type="domain" description="BED-type" evidence="9">
    <location>
        <begin position="3"/>
        <end position="53"/>
    </location>
</feature>
<dbReference type="InterPro" id="IPR000210">
    <property type="entry name" value="BTB/POZ_dom"/>
</dbReference>
<dbReference type="InterPro" id="IPR003656">
    <property type="entry name" value="Znf_BED"/>
</dbReference>
<keyword evidence="3 6" id="KW-0863">Zinc-finger</keyword>
<dbReference type="GO" id="GO:0006357">
    <property type="term" value="P:regulation of transcription by RNA polymerase II"/>
    <property type="evidence" value="ECO:0007669"/>
    <property type="project" value="TreeGrafter"/>
</dbReference>
<dbReference type="SUPFAM" id="SSF57667">
    <property type="entry name" value="beta-beta-alpha zinc fingers"/>
    <property type="match status" value="2"/>
</dbReference>
<evidence type="ECO:0000256" key="7">
    <source>
        <dbReference type="SAM" id="MobiDB-lite"/>
    </source>
</evidence>
<reference evidence="10 11" key="1">
    <citation type="submission" date="2023-03" db="EMBL/GenBank/DDBJ databases">
        <title>High-quality genome of Scylla paramamosain provides insights in environmental adaptation.</title>
        <authorList>
            <person name="Zhang L."/>
        </authorList>
    </citation>
    <scope>NUCLEOTIDE SEQUENCE [LARGE SCALE GENOMIC DNA]</scope>
    <source>
        <strain evidence="10">LZ_2023a</strain>
        <tissue evidence="10">Muscle</tissue>
    </source>
</reference>
<dbReference type="Pfam" id="PF05225">
    <property type="entry name" value="HTH_psq"/>
    <property type="match status" value="1"/>
</dbReference>
<dbReference type="InterPro" id="IPR036236">
    <property type="entry name" value="Znf_C2H2_sf"/>
</dbReference>
<dbReference type="EMBL" id="JARAKH010000017">
    <property type="protein sequence ID" value="KAK8395568.1"/>
    <property type="molecule type" value="Genomic_DNA"/>
</dbReference>
<dbReference type="SUPFAM" id="SSF46689">
    <property type="entry name" value="Homeodomain-like"/>
    <property type="match status" value="1"/>
</dbReference>
<accession>A0AAW0U8H7</accession>
<dbReference type="SMART" id="SM00614">
    <property type="entry name" value="ZnF_BED"/>
    <property type="match status" value="2"/>
</dbReference>
<evidence type="ECO:0000259" key="9">
    <source>
        <dbReference type="PROSITE" id="PS50808"/>
    </source>
</evidence>
<dbReference type="InterPro" id="IPR007889">
    <property type="entry name" value="HTH_Psq"/>
</dbReference>
<dbReference type="PROSITE" id="PS50808">
    <property type="entry name" value="ZF_BED"/>
    <property type="match status" value="2"/>
</dbReference>